<protein>
    <submittedName>
        <fullName evidence="1">Uncharacterized protein</fullName>
    </submittedName>
</protein>
<keyword evidence="2" id="KW-1185">Reference proteome</keyword>
<comment type="caution">
    <text evidence="1">The sequence shown here is derived from an EMBL/GenBank/DDBJ whole genome shotgun (WGS) entry which is preliminary data.</text>
</comment>
<sequence length="180" mass="20476">MMIILSIILLIGAFTVFYQLSIRSDVMEVELTNIEVYPLKEFAETEGSLNNYSLSEKEKEEIMNNLDNYKIVIYDFEIRNNSRLVYSVHHRVQPLFSEETKKILVISDKQLLFPQNIPPGESYGTGLTAILKTDNQLSDQEILDIVSKDRITIIGDRVGIFSAKPVGDESVTVGPFQKDQ</sequence>
<dbReference type="AlphaFoldDB" id="A0A7W1XRM5"/>
<evidence type="ECO:0000313" key="2">
    <source>
        <dbReference type="Proteomes" id="UP000538292"/>
    </source>
</evidence>
<dbReference type="RefSeq" id="WP_181739157.1">
    <property type="nucleotide sequence ID" value="NZ_JACEOL010000023.1"/>
</dbReference>
<dbReference type="EMBL" id="JACEOL010000023">
    <property type="protein sequence ID" value="MBA4602038.1"/>
    <property type="molecule type" value="Genomic_DNA"/>
</dbReference>
<proteinExistence type="predicted"/>
<name>A0A7W1XRM5_9BACL</name>
<evidence type="ECO:0000313" key="1">
    <source>
        <dbReference type="EMBL" id="MBA4602038.1"/>
    </source>
</evidence>
<dbReference type="Proteomes" id="UP000538292">
    <property type="component" value="Unassembled WGS sequence"/>
</dbReference>
<accession>A0A7W1XRM5</accession>
<gene>
    <name evidence="1" type="ORF">H2C83_06845</name>
</gene>
<reference evidence="1 2" key="1">
    <citation type="submission" date="2020-07" db="EMBL/GenBank/DDBJ databases">
        <title>Thermoactinomyces phylogeny.</title>
        <authorList>
            <person name="Dunlap C."/>
        </authorList>
    </citation>
    <scope>NUCLEOTIDE SEQUENCE [LARGE SCALE GENOMIC DNA]</scope>
    <source>
        <strain evidence="1 2">AMNI-1</strain>
    </source>
</reference>
<organism evidence="1 2">
    <name type="scientific">Thermoactinomyces mirandus</name>
    <dbReference type="NCBI Taxonomy" id="2756294"/>
    <lineage>
        <taxon>Bacteria</taxon>
        <taxon>Bacillati</taxon>
        <taxon>Bacillota</taxon>
        <taxon>Bacilli</taxon>
        <taxon>Bacillales</taxon>
        <taxon>Thermoactinomycetaceae</taxon>
        <taxon>Thermoactinomyces</taxon>
    </lineage>
</organism>